<sequence>MPTSSRPLVAYVVQSGLRPKYGVYTDAYGLEMTFDDDWDVDVVMFSKPKLIEHIATQTGIHESSSISLGLTQPTDSNEYASWQLVDLTRRLARKQISPGLKPLIVARSVGDLERFTTAQSLLRDLEFAVSLRIDLGADAESFPATVLACRDMLEAHFAGCYRLLIYSTSTPEKLLEALPVAGIDGVFCPGSEYAEMLPLMSAAVSAFPHH</sequence>
<dbReference type="EMBL" id="CP036272">
    <property type="protein sequence ID" value="QDT60168.1"/>
    <property type="molecule type" value="Genomic_DNA"/>
</dbReference>
<reference evidence="1 2" key="1">
    <citation type="submission" date="2019-02" db="EMBL/GenBank/DDBJ databases">
        <title>Deep-cultivation of Planctomycetes and their phenomic and genomic characterization uncovers novel biology.</title>
        <authorList>
            <person name="Wiegand S."/>
            <person name="Jogler M."/>
            <person name="Boedeker C."/>
            <person name="Pinto D."/>
            <person name="Vollmers J."/>
            <person name="Rivas-Marin E."/>
            <person name="Kohn T."/>
            <person name="Peeters S.H."/>
            <person name="Heuer A."/>
            <person name="Rast P."/>
            <person name="Oberbeckmann S."/>
            <person name="Bunk B."/>
            <person name="Jeske O."/>
            <person name="Meyerdierks A."/>
            <person name="Storesund J.E."/>
            <person name="Kallscheuer N."/>
            <person name="Luecker S."/>
            <person name="Lage O.M."/>
            <person name="Pohl T."/>
            <person name="Merkel B.J."/>
            <person name="Hornburger P."/>
            <person name="Mueller R.-W."/>
            <person name="Bruemmer F."/>
            <person name="Labrenz M."/>
            <person name="Spormann A.M."/>
            <person name="Op den Camp H."/>
            <person name="Overmann J."/>
            <person name="Amann R."/>
            <person name="Jetten M.S.M."/>
            <person name="Mascher T."/>
            <person name="Medema M.H."/>
            <person name="Devos D.P."/>
            <person name="Kaster A.-K."/>
            <person name="Ovreas L."/>
            <person name="Rohde M."/>
            <person name="Galperin M.Y."/>
            <person name="Jogler C."/>
        </authorList>
    </citation>
    <scope>NUCLEOTIDE SEQUENCE [LARGE SCALE GENOMIC DNA]</scope>
    <source>
        <strain evidence="1 2">SV_7m_r</strain>
    </source>
</reference>
<protein>
    <submittedName>
        <fullName evidence="1">Uncharacterized protein</fullName>
    </submittedName>
</protein>
<dbReference type="AlphaFoldDB" id="A0A517SVM4"/>
<keyword evidence="2" id="KW-1185">Reference proteome</keyword>
<dbReference type="Proteomes" id="UP000315003">
    <property type="component" value="Chromosome"/>
</dbReference>
<accession>A0A517SVM4</accession>
<name>A0A517SVM4_9BACT</name>
<evidence type="ECO:0000313" key="1">
    <source>
        <dbReference type="EMBL" id="QDT60168.1"/>
    </source>
</evidence>
<organism evidence="1 2">
    <name type="scientific">Stieleria bergensis</name>
    <dbReference type="NCBI Taxonomy" id="2528025"/>
    <lineage>
        <taxon>Bacteria</taxon>
        <taxon>Pseudomonadati</taxon>
        <taxon>Planctomycetota</taxon>
        <taxon>Planctomycetia</taxon>
        <taxon>Pirellulales</taxon>
        <taxon>Pirellulaceae</taxon>
        <taxon>Stieleria</taxon>
    </lineage>
</organism>
<proteinExistence type="predicted"/>
<gene>
    <name evidence="1" type="ORF">SV7mr_26850</name>
</gene>
<evidence type="ECO:0000313" key="2">
    <source>
        <dbReference type="Proteomes" id="UP000315003"/>
    </source>
</evidence>
<dbReference type="RefSeq" id="WP_145272488.1">
    <property type="nucleotide sequence ID" value="NZ_CP036272.1"/>
</dbReference>